<proteinExistence type="predicted"/>
<evidence type="ECO:0000313" key="2">
    <source>
        <dbReference type="Proteomes" id="UP000760494"/>
    </source>
</evidence>
<evidence type="ECO:0000313" key="1">
    <source>
        <dbReference type="EMBL" id="VTT71338.1"/>
    </source>
</evidence>
<sequence length="174" mass="19580">MENSAHQLRAELEASANATQNRPTCRELQPGDEYDELNIISNQSLRDDCGYCHVLKSAINSLADRPTTQIFVHSKEGEPIGVEYFTEKKSDSENSYTSKAGFIIYSHDKSRLVPGLGILSWKPLTYPHSFHCPSSQMIQESYKHDTVISIVLNSIGHVTEYRGYVLNACHVPYT</sequence>
<name>A0A2H3S7D7_FUSFU</name>
<protein>
    <submittedName>
        <fullName evidence="1">Uncharacterized protein</fullName>
    </submittedName>
</protein>
<dbReference type="Proteomes" id="UP000760494">
    <property type="component" value="Unassembled WGS sequence"/>
</dbReference>
<reference evidence="1" key="1">
    <citation type="submission" date="2019-05" db="EMBL/GenBank/DDBJ databases">
        <authorList>
            <person name="Piombo E."/>
        </authorList>
    </citation>
    <scope>NUCLEOTIDE SEQUENCE</scope>
    <source>
        <strain evidence="1">C2S</strain>
    </source>
</reference>
<organism evidence="1 2">
    <name type="scientific">Fusarium fujikuroi</name>
    <name type="common">Bakanae and foot rot disease fungus</name>
    <name type="synonym">Gibberella fujikuroi</name>
    <dbReference type="NCBI Taxonomy" id="5127"/>
    <lineage>
        <taxon>Eukaryota</taxon>
        <taxon>Fungi</taxon>
        <taxon>Dikarya</taxon>
        <taxon>Ascomycota</taxon>
        <taxon>Pezizomycotina</taxon>
        <taxon>Sordariomycetes</taxon>
        <taxon>Hypocreomycetidae</taxon>
        <taxon>Hypocreales</taxon>
        <taxon>Nectriaceae</taxon>
        <taxon>Fusarium</taxon>
        <taxon>Fusarium fujikuroi species complex</taxon>
    </lineage>
</organism>
<accession>A0A2H3S7D7</accession>
<dbReference type="EMBL" id="CABFJX010000323">
    <property type="protein sequence ID" value="VTT71338.1"/>
    <property type="molecule type" value="Genomic_DNA"/>
</dbReference>
<gene>
    <name evidence="1" type="ORF">C2S_8393</name>
</gene>
<dbReference type="AlphaFoldDB" id="A0A2H3S7D7"/>
<comment type="caution">
    <text evidence="1">The sequence shown here is derived from an EMBL/GenBank/DDBJ whole genome shotgun (WGS) entry which is preliminary data.</text>
</comment>